<organism evidence="2 3">
    <name type="scientific">Aldrovandia affinis</name>
    <dbReference type="NCBI Taxonomy" id="143900"/>
    <lineage>
        <taxon>Eukaryota</taxon>
        <taxon>Metazoa</taxon>
        <taxon>Chordata</taxon>
        <taxon>Craniata</taxon>
        <taxon>Vertebrata</taxon>
        <taxon>Euteleostomi</taxon>
        <taxon>Actinopterygii</taxon>
        <taxon>Neopterygii</taxon>
        <taxon>Teleostei</taxon>
        <taxon>Notacanthiformes</taxon>
        <taxon>Halosauridae</taxon>
        <taxon>Aldrovandia</taxon>
    </lineage>
</organism>
<proteinExistence type="predicted"/>
<evidence type="ECO:0000256" key="1">
    <source>
        <dbReference type="SAM" id="MobiDB-lite"/>
    </source>
</evidence>
<gene>
    <name evidence="2" type="ORF">AAFF_G00113670</name>
</gene>
<comment type="caution">
    <text evidence="2">The sequence shown here is derived from an EMBL/GenBank/DDBJ whole genome shotgun (WGS) entry which is preliminary data.</text>
</comment>
<dbReference type="EMBL" id="JAINUG010000177">
    <property type="protein sequence ID" value="KAJ8389898.1"/>
    <property type="molecule type" value="Genomic_DNA"/>
</dbReference>
<evidence type="ECO:0000313" key="3">
    <source>
        <dbReference type="Proteomes" id="UP001221898"/>
    </source>
</evidence>
<dbReference type="Proteomes" id="UP001221898">
    <property type="component" value="Unassembled WGS sequence"/>
</dbReference>
<reference evidence="2" key="1">
    <citation type="journal article" date="2023" name="Science">
        <title>Genome structures resolve the early diversification of teleost fishes.</title>
        <authorList>
            <person name="Parey E."/>
            <person name="Louis A."/>
            <person name="Montfort J."/>
            <person name="Bouchez O."/>
            <person name="Roques C."/>
            <person name="Iampietro C."/>
            <person name="Lluch J."/>
            <person name="Castinel A."/>
            <person name="Donnadieu C."/>
            <person name="Desvignes T."/>
            <person name="Floi Bucao C."/>
            <person name="Jouanno E."/>
            <person name="Wen M."/>
            <person name="Mejri S."/>
            <person name="Dirks R."/>
            <person name="Jansen H."/>
            <person name="Henkel C."/>
            <person name="Chen W.J."/>
            <person name="Zahm M."/>
            <person name="Cabau C."/>
            <person name="Klopp C."/>
            <person name="Thompson A.W."/>
            <person name="Robinson-Rechavi M."/>
            <person name="Braasch I."/>
            <person name="Lecointre G."/>
            <person name="Bobe J."/>
            <person name="Postlethwait J.H."/>
            <person name="Berthelot C."/>
            <person name="Roest Crollius H."/>
            <person name="Guiguen Y."/>
        </authorList>
    </citation>
    <scope>NUCLEOTIDE SEQUENCE</scope>
    <source>
        <strain evidence="2">NC1722</strain>
    </source>
</reference>
<dbReference type="AlphaFoldDB" id="A0AAD7RTJ1"/>
<keyword evidence="3" id="KW-1185">Reference proteome</keyword>
<name>A0AAD7RTJ1_9TELE</name>
<evidence type="ECO:0000313" key="2">
    <source>
        <dbReference type="EMBL" id="KAJ8389898.1"/>
    </source>
</evidence>
<accession>A0AAD7RTJ1</accession>
<feature type="region of interest" description="Disordered" evidence="1">
    <location>
        <begin position="66"/>
        <end position="96"/>
    </location>
</feature>
<protein>
    <submittedName>
        <fullName evidence="2">Uncharacterized protein</fullName>
    </submittedName>
</protein>
<sequence>MENIVSLDSQTLPNNDRVCSLKLIGLSPPGLCARLEASSSPPFIILQTGHYPALMQLRSAYHEWPRDTRRMESRESKRKSSGEGKVPDKGRSTYDILRRPSPAKAKVLQSLLNPPLKKTIKSPCVFTLDGHPEAVFTPETQCDAEQERIKLAGDVADCRCSSVPLDEVGLRGLKRSARARRASAAWKPSNKRAPCAAEAF</sequence>